<reference evidence="1 2" key="1">
    <citation type="submission" date="2020-07" db="EMBL/GenBank/DDBJ databases">
        <title>Fungal Genomes of the International Space Station.</title>
        <authorList>
            <person name="Seuylemezian A."/>
            <person name="Singh N.K."/>
            <person name="Wood J."/>
            <person name="Venkateswaran K."/>
        </authorList>
    </citation>
    <scope>NUCLEOTIDE SEQUENCE [LARGE SCALE GENOMIC DNA]</scope>
    <source>
        <strain evidence="1 2">PL-B2</strain>
    </source>
</reference>
<dbReference type="Pfam" id="PF13030">
    <property type="entry name" value="DUF3891"/>
    <property type="match status" value="1"/>
</dbReference>
<dbReference type="Proteomes" id="UP000769780">
    <property type="component" value="Unassembled WGS sequence"/>
</dbReference>
<protein>
    <submittedName>
        <fullName evidence="1">DUF3891 family protein</fullName>
    </submittedName>
</protein>
<name>A0ABS7K914_9BACI</name>
<gene>
    <name evidence="1" type="ORF">H0185_17745</name>
</gene>
<dbReference type="RefSeq" id="WP_221874832.1">
    <property type="nucleotide sequence ID" value="NZ_JACWFH010000025.1"/>
</dbReference>
<accession>A0ABS7K914</accession>
<keyword evidence="2" id="KW-1185">Reference proteome</keyword>
<dbReference type="EMBL" id="JACWFH010000025">
    <property type="protein sequence ID" value="MBY0098610.1"/>
    <property type="molecule type" value="Genomic_DNA"/>
</dbReference>
<organism evidence="1 2">
    <name type="scientific">Mesobacillus maritimus</name>
    <dbReference type="NCBI Taxonomy" id="1643336"/>
    <lineage>
        <taxon>Bacteria</taxon>
        <taxon>Bacillati</taxon>
        <taxon>Bacillota</taxon>
        <taxon>Bacilli</taxon>
        <taxon>Bacillales</taxon>
        <taxon>Bacillaceae</taxon>
        <taxon>Mesobacillus</taxon>
    </lineage>
</organism>
<comment type="caution">
    <text evidence="1">The sequence shown here is derived from an EMBL/GenBank/DDBJ whole genome shotgun (WGS) entry which is preliminary data.</text>
</comment>
<proteinExistence type="predicted"/>
<dbReference type="InterPro" id="IPR024992">
    <property type="entry name" value="DUF3891"/>
</dbReference>
<evidence type="ECO:0000313" key="1">
    <source>
        <dbReference type="EMBL" id="MBY0098610.1"/>
    </source>
</evidence>
<evidence type="ECO:0000313" key="2">
    <source>
        <dbReference type="Proteomes" id="UP000769780"/>
    </source>
</evidence>
<sequence length="255" mass="30036">MIILEQEQSYLMFTQHDHARVSGHIAESWKEEYFPGLDRKKDVVLACYEHDRGWIELDKAPKGYPTKQQPYSFMDYPTKPKIHYYQKGINEVFTLNKYASLLCSLHYTSFLEASTDQVSKQFVSEEKNRQKQLVNQFGIDKDSEKEKNLMFHLDILKFCDNLSLYLCLNKPGTTKKQEYPFFRNGFPQIFPFAHNLPITADWSVKEYINLSTSPLNGQLQVTLPYKEVQKATIERHGLTYAYKETPILYREVIFM</sequence>